<dbReference type="Proteomes" id="UP000294947">
    <property type="component" value="Unassembled WGS sequence"/>
</dbReference>
<keyword evidence="4 7" id="KW-0547">Nucleotide-binding</keyword>
<feature type="binding site" evidence="7">
    <location>
        <position position="179"/>
    </location>
    <ligand>
        <name>L-glutamine</name>
        <dbReference type="ChEBI" id="CHEBI:58359"/>
    </ligand>
</feature>
<protein>
    <recommendedName>
        <fullName evidence="7 8">Glutamine-dependent NAD(+) synthetase</fullName>
        <ecNumber evidence="7 8">6.3.5.1</ecNumber>
    </recommendedName>
    <alternativeName>
        <fullName evidence="7 8">NAD(+) synthase [glutamine-hydrolyzing]</fullName>
    </alternativeName>
</protein>
<gene>
    <name evidence="7" type="primary">nadE</name>
    <name evidence="12" type="ORF">E1288_22575</name>
</gene>
<keyword evidence="6 7" id="KW-0520">NAD</keyword>
<dbReference type="Gene3D" id="3.40.50.620">
    <property type="entry name" value="HUPs"/>
    <property type="match status" value="1"/>
</dbReference>
<dbReference type="InterPro" id="IPR003694">
    <property type="entry name" value="NAD_synthase"/>
</dbReference>
<feature type="binding site" evidence="7">
    <location>
        <position position="185"/>
    </location>
    <ligand>
        <name>L-glutamine</name>
        <dbReference type="ChEBI" id="CHEBI:58359"/>
    </ligand>
</feature>
<sequence>MPQLRIALAQVNACVGDIAGNSSMVLDWTRRAVQDGAHLVAFPEMVLSGYPVEDLALRKSFAAANLSELEVLARRLQDAGCGDALVVVGHLGRDDEGPRNSASLLYGGEVVTTYHKHHLPNYGVFDEARYFAPGFDLPIVRLHGLDVGVVICEDIWQNGGPVAALGKVGVDLVVCINGSPYERAKDDVRTPLVIRRAAEAGAPMAYVNLVGAQDELVFDGDSMVATPDGEILARAPQFAEHLTLLDLELTAGGHTSTTVPAEPGPMRMPAFDVQRIVLQPEPLPHYEPVPALPPAEPLDDVAEVWSALVTGLRDYVHKNGFRSVTFGFSGGIDSAVVAALAADALGADAVHGVSMPSNYSSEHSRSDAAELAKRIGCHFEVHPIADMVDVYVRQLELTGLAEENVQARARGVLLMALSNQRGHLVLATGNKTELAVGYSTIYGDAVGAFAPIKDVPKTLVWKLAKWRNADAEKRGEVPPIPENSITKAPSAELRPDQVDQDSLPEYDVLDVVLDGYVEGDRGYADLIADGFDAELVERVLQMVDRAEYKRRQYPPGTKITFKAFGRDRRLPLTNRWREIAP</sequence>
<dbReference type="Pfam" id="PF02540">
    <property type="entry name" value="NAD_synthase"/>
    <property type="match status" value="1"/>
</dbReference>
<evidence type="ECO:0000256" key="7">
    <source>
        <dbReference type="HAMAP-Rule" id="MF_02090"/>
    </source>
</evidence>
<comment type="catalytic activity">
    <reaction evidence="7 8">
        <text>deamido-NAD(+) + L-glutamine + ATP + H2O = L-glutamate + AMP + diphosphate + NAD(+) + H(+)</text>
        <dbReference type="Rhea" id="RHEA:24384"/>
        <dbReference type="ChEBI" id="CHEBI:15377"/>
        <dbReference type="ChEBI" id="CHEBI:15378"/>
        <dbReference type="ChEBI" id="CHEBI:29985"/>
        <dbReference type="ChEBI" id="CHEBI:30616"/>
        <dbReference type="ChEBI" id="CHEBI:33019"/>
        <dbReference type="ChEBI" id="CHEBI:57540"/>
        <dbReference type="ChEBI" id="CHEBI:58359"/>
        <dbReference type="ChEBI" id="CHEBI:58437"/>
        <dbReference type="ChEBI" id="CHEBI:456215"/>
        <dbReference type="EC" id="6.3.5.1"/>
    </reaction>
</comment>
<feature type="binding site" evidence="7">
    <location>
        <position position="428"/>
    </location>
    <ligand>
        <name>ATP</name>
        <dbReference type="ChEBI" id="CHEBI:30616"/>
    </ligand>
</feature>
<dbReference type="FunFam" id="3.40.50.620:FF:000106">
    <property type="entry name" value="Glutamine-dependent NAD(+) synthetase"/>
    <property type="match status" value="1"/>
</dbReference>
<dbReference type="RefSeq" id="WP_132488164.1">
    <property type="nucleotide sequence ID" value="NZ_SMKW01000030.1"/>
</dbReference>
<feature type="binding site" evidence="7">
    <location>
        <position position="122"/>
    </location>
    <ligand>
        <name>L-glutamine</name>
        <dbReference type="ChEBI" id="CHEBI:58359"/>
    </ligand>
</feature>
<keyword evidence="13" id="KW-1185">Reference proteome</keyword>
<comment type="caution">
    <text evidence="12">The sequence shown here is derived from an EMBL/GenBank/DDBJ whole genome shotgun (WGS) entry which is preliminary data.</text>
</comment>
<evidence type="ECO:0000256" key="3">
    <source>
        <dbReference type="ARBA" id="ARBA00022598"/>
    </source>
</evidence>
<evidence type="ECO:0000256" key="4">
    <source>
        <dbReference type="ARBA" id="ARBA00022741"/>
    </source>
</evidence>
<comment type="pathway">
    <text evidence="1 7 8">Cofactor biosynthesis; NAD(+) biosynthesis; NAD(+) from deamido-NAD(+) (L-Gln route): step 1/1.</text>
</comment>
<evidence type="ECO:0000256" key="5">
    <source>
        <dbReference type="ARBA" id="ARBA00022840"/>
    </source>
</evidence>
<dbReference type="InterPro" id="IPR014729">
    <property type="entry name" value="Rossmann-like_a/b/a_fold"/>
</dbReference>
<organism evidence="12 13">
    <name type="scientific">Saccharopolyspora elongata</name>
    <dbReference type="NCBI Taxonomy" id="2530387"/>
    <lineage>
        <taxon>Bacteria</taxon>
        <taxon>Bacillati</taxon>
        <taxon>Actinomycetota</taxon>
        <taxon>Actinomycetes</taxon>
        <taxon>Pseudonocardiales</taxon>
        <taxon>Pseudonocardiaceae</taxon>
        <taxon>Saccharopolyspora</taxon>
    </lineage>
</organism>
<evidence type="ECO:0000256" key="2">
    <source>
        <dbReference type="ARBA" id="ARBA00007145"/>
    </source>
</evidence>
<dbReference type="PIRSF" id="PIRSF006630">
    <property type="entry name" value="NADS_GAT"/>
    <property type="match status" value="1"/>
</dbReference>
<feature type="active site" description="For glutaminase activity" evidence="7">
    <location>
        <position position="116"/>
    </location>
</feature>
<evidence type="ECO:0000256" key="8">
    <source>
        <dbReference type="PIRNR" id="PIRNR006630"/>
    </source>
</evidence>
<proteinExistence type="inferred from homology"/>
<dbReference type="GO" id="GO:0008795">
    <property type="term" value="F:NAD+ synthase activity"/>
    <property type="evidence" value="ECO:0007669"/>
    <property type="project" value="UniProtKB-UniRule"/>
</dbReference>
<reference evidence="12 13" key="1">
    <citation type="submission" date="2019-03" db="EMBL/GenBank/DDBJ databases">
        <title>Draft genome sequences of novel Actinobacteria.</title>
        <authorList>
            <person name="Sahin N."/>
            <person name="Ay H."/>
            <person name="Saygin H."/>
        </authorList>
    </citation>
    <scope>NUCLEOTIDE SEQUENCE [LARGE SCALE GENOMIC DNA]</scope>
    <source>
        <strain evidence="12 13">7K502</strain>
    </source>
</reference>
<evidence type="ECO:0000313" key="12">
    <source>
        <dbReference type="EMBL" id="TDD48444.1"/>
    </source>
</evidence>
<dbReference type="UniPathway" id="UPA00253">
    <property type="reaction ID" value="UER00334"/>
</dbReference>
<feature type="binding site" evidence="7">
    <location>
        <position position="549"/>
    </location>
    <ligand>
        <name>deamido-NAD(+)</name>
        <dbReference type="ChEBI" id="CHEBI:58437"/>
        <note>ligand shared between two neighboring subunits</note>
    </ligand>
</feature>
<dbReference type="InterPro" id="IPR003010">
    <property type="entry name" value="C-N_Hydrolase"/>
</dbReference>
<dbReference type="GO" id="GO:0009435">
    <property type="term" value="P:NAD+ biosynthetic process"/>
    <property type="evidence" value="ECO:0007669"/>
    <property type="project" value="UniProtKB-UniRule"/>
</dbReference>
<accession>A0A4R4YVB2</accession>
<dbReference type="OrthoDB" id="9760188at2"/>
<evidence type="ECO:0000259" key="11">
    <source>
        <dbReference type="PROSITE" id="PS50263"/>
    </source>
</evidence>
<name>A0A4R4YVB2_9PSEU</name>
<dbReference type="SUPFAM" id="SSF52402">
    <property type="entry name" value="Adenine nucleotide alpha hydrolases-like"/>
    <property type="match status" value="1"/>
</dbReference>
<dbReference type="EMBL" id="SMKW01000030">
    <property type="protein sequence ID" value="TDD48444.1"/>
    <property type="molecule type" value="Genomic_DNA"/>
</dbReference>
<evidence type="ECO:0000256" key="1">
    <source>
        <dbReference type="ARBA" id="ARBA00005188"/>
    </source>
</evidence>
<dbReference type="PANTHER" id="PTHR23090:SF9">
    <property type="entry name" value="GLUTAMINE-DEPENDENT NAD(+) SYNTHETASE"/>
    <property type="match status" value="1"/>
</dbReference>
<evidence type="ECO:0000256" key="9">
    <source>
        <dbReference type="PROSITE-ProRule" id="PRU10139"/>
    </source>
</evidence>
<feature type="binding site" evidence="7">
    <location>
        <position position="404"/>
    </location>
    <ligand>
        <name>deamido-NAD(+)</name>
        <dbReference type="ChEBI" id="CHEBI:58437"/>
        <note>ligand shared between two neighboring subunits</note>
    </ligand>
</feature>
<dbReference type="CDD" id="cd07570">
    <property type="entry name" value="GAT_Gln-NAD-synth"/>
    <property type="match status" value="1"/>
</dbReference>
<evidence type="ECO:0000256" key="10">
    <source>
        <dbReference type="RuleBase" id="RU003811"/>
    </source>
</evidence>
<dbReference type="EC" id="6.3.5.1" evidence="7 8"/>
<dbReference type="CDD" id="cd00553">
    <property type="entry name" value="NAD_synthase"/>
    <property type="match status" value="1"/>
</dbReference>
<comment type="function">
    <text evidence="7">Catalyzes the ATP-dependent amidation of deamido-NAD to form NAD. Uses L-glutamine as a nitrogen source.</text>
</comment>
<feature type="active site" description="Nucleophile; for glutaminase activity" evidence="7">
    <location>
        <position position="152"/>
    </location>
</feature>
<dbReference type="HAMAP" id="MF_02090">
    <property type="entry name" value="NadE_glutamine_dep"/>
    <property type="match status" value="1"/>
</dbReference>
<comment type="caution">
    <text evidence="7">Lacks conserved residue(s) required for the propagation of feature annotation.</text>
</comment>
<keyword evidence="3 7" id="KW-0436">Ligase</keyword>
<dbReference type="GO" id="GO:0005737">
    <property type="term" value="C:cytoplasm"/>
    <property type="evidence" value="ECO:0007669"/>
    <property type="project" value="InterPro"/>
</dbReference>
<feature type="binding site" evidence="7">
    <location>
        <begin position="327"/>
        <end position="334"/>
    </location>
    <ligand>
        <name>ATP</name>
        <dbReference type="ChEBI" id="CHEBI:30616"/>
    </ligand>
</feature>
<dbReference type="InterPro" id="IPR022310">
    <property type="entry name" value="NAD/GMP_synthase"/>
</dbReference>
<feature type="active site" description="Proton acceptor" evidence="9">
    <location>
        <position position="44"/>
    </location>
</feature>
<evidence type="ECO:0000256" key="6">
    <source>
        <dbReference type="ARBA" id="ARBA00023027"/>
    </source>
</evidence>
<dbReference type="InterPro" id="IPR014445">
    <property type="entry name" value="Gln-dep_NAD_synthase"/>
</dbReference>
<dbReference type="PROSITE" id="PS50263">
    <property type="entry name" value="CN_HYDROLASE"/>
    <property type="match status" value="1"/>
</dbReference>
<dbReference type="Gene3D" id="3.60.110.10">
    <property type="entry name" value="Carbon-nitrogen hydrolase"/>
    <property type="match status" value="1"/>
</dbReference>
<dbReference type="PROSITE" id="PS00920">
    <property type="entry name" value="NITRIL_CHT_1"/>
    <property type="match status" value="1"/>
</dbReference>
<dbReference type="GO" id="GO:0005524">
    <property type="term" value="F:ATP binding"/>
    <property type="evidence" value="ECO:0007669"/>
    <property type="project" value="UniProtKB-UniRule"/>
</dbReference>
<dbReference type="GO" id="GO:0000257">
    <property type="term" value="F:nitrilase activity"/>
    <property type="evidence" value="ECO:0007669"/>
    <property type="project" value="UniProtKB-ARBA"/>
</dbReference>
<evidence type="ECO:0000313" key="13">
    <source>
        <dbReference type="Proteomes" id="UP000294947"/>
    </source>
</evidence>
<dbReference type="Pfam" id="PF00795">
    <property type="entry name" value="CN_hydrolase"/>
    <property type="match status" value="1"/>
</dbReference>
<dbReference type="GO" id="GO:0003952">
    <property type="term" value="F:NAD+ synthase (glutamine-hydrolyzing) activity"/>
    <property type="evidence" value="ECO:0007669"/>
    <property type="project" value="UniProtKB-UniRule"/>
</dbReference>
<dbReference type="AlphaFoldDB" id="A0A4R4YVB2"/>
<feature type="active site" description="Proton acceptor; for glutaminase activity" evidence="7">
    <location>
        <position position="44"/>
    </location>
</feature>
<dbReference type="PANTHER" id="PTHR23090">
    <property type="entry name" value="NH 3 /GLUTAMINE-DEPENDENT NAD + SYNTHETASE"/>
    <property type="match status" value="1"/>
</dbReference>
<dbReference type="NCBIfam" id="TIGR00552">
    <property type="entry name" value="nadE"/>
    <property type="match status" value="1"/>
</dbReference>
<feature type="domain" description="CN hydrolase" evidence="11">
    <location>
        <begin position="4"/>
        <end position="251"/>
    </location>
</feature>
<keyword evidence="5 7" id="KW-0067">ATP-binding</keyword>
<dbReference type="InterPro" id="IPR036526">
    <property type="entry name" value="C-N_Hydrolase_sf"/>
</dbReference>
<feature type="binding site" evidence="7">
    <location>
        <position position="433"/>
    </location>
    <ligand>
        <name>deamido-NAD(+)</name>
        <dbReference type="ChEBI" id="CHEBI:58437"/>
        <note>ligand shared between two neighboring subunits</note>
    </ligand>
</feature>
<comment type="similarity">
    <text evidence="10">Belongs to the NAD synthetase family.</text>
</comment>
<dbReference type="SUPFAM" id="SSF56317">
    <property type="entry name" value="Carbon-nitrogen hydrolase"/>
    <property type="match status" value="1"/>
</dbReference>
<dbReference type="NCBIfam" id="NF010588">
    <property type="entry name" value="PRK13981.1"/>
    <property type="match status" value="1"/>
</dbReference>
<dbReference type="GO" id="GO:0004359">
    <property type="term" value="F:glutaminase activity"/>
    <property type="evidence" value="ECO:0007669"/>
    <property type="project" value="InterPro"/>
</dbReference>
<comment type="similarity">
    <text evidence="2 7 8">In the C-terminal section; belongs to the NAD synthetase family.</text>
</comment>
<dbReference type="InterPro" id="IPR000132">
    <property type="entry name" value="Nitrilase/CN_hydratase_CS"/>
</dbReference>